<dbReference type="EMBL" id="QSCF01000018">
    <property type="protein sequence ID" value="RGX78196.1"/>
    <property type="molecule type" value="Genomic_DNA"/>
</dbReference>
<evidence type="ECO:0000313" key="3">
    <source>
        <dbReference type="Proteomes" id="UP000286075"/>
    </source>
</evidence>
<dbReference type="Gene3D" id="3.30.460.10">
    <property type="entry name" value="Beta Polymerase, domain 2"/>
    <property type="match status" value="1"/>
</dbReference>
<feature type="domain" description="Polymerase nucleotidyl transferase" evidence="1">
    <location>
        <begin position="18"/>
        <end position="78"/>
    </location>
</feature>
<dbReference type="CDD" id="cd05403">
    <property type="entry name" value="NT_KNTase_like"/>
    <property type="match status" value="1"/>
</dbReference>
<dbReference type="GO" id="GO:0016779">
    <property type="term" value="F:nucleotidyltransferase activity"/>
    <property type="evidence" value="ECO:0007669"/>
    <property type="project" value="InterPro"/>
</dbReference>
<sequence>MTHEQILNTIVMALHIAYPDASIGVGGSVAEGTYRKDSDIDILFLKEGQTESFSVSFVYGGIDISIFSFSMSFFNSNDRKYLYTYHNMPITFISGVSALYDKKMLIEEMRKRVDNLLERRSFLRKILIEDLKSGIEKQFSFQSRFILERKRIYYDIIHRMVCIFFLKKCPDKVINKQYGRNPFAIIASEDYYLYMNLKICGCYTSFSFGRLKSLFENHILTNY</sequence>
<organism evidence="2 3">
    <name type="scientific">Bacteroides stercorirosoris</name>
    <dbReference type="NCBI Taxonomy" id="871324"/>
    <lineage>
        <taxon>Bacteria</taxon>
        <taxon>Pseudomonadati</taxon>
        <taxon>Bacteroidota</taxon>
        <taxon>Bacteroidia</taxon>
        <taxon>Bacteroidales</taxon>
        <taxon>Bacteroidaceae</taxon>
        <taxon>Bacteroides</taxon>
    </lineage>
</organism>
<accession>A0A413H3U1</accession>
<name>A0A413H3U1_9BACE</name>
<dbReference type="AlphaFoldDB" id="A0A413H3U1"/>
<evidence type="ECO:0000259" key="1">
    <source>
        <dbReference type="Pfam" id="PF01909"/>
    </source>
</evidence>
<protein>
    <recommendedName>
        <fullName evidence="1">Polymerase nucleotidyl transferase domain-containing protein</fullName>
    </recommendedName>
</protein>
<dbReference type="OrthoDB" id="1050580at2"/>
<evidence type="ECO:0000313" key="2">
    <source>
        <dbReference type="EMBL" id="RGX78196.1"/>
    </source>
</evidence>
<dbReference type="RefSeq" id="WP_117987642.1">
    <property type="nucleotide sequence ID" value="NZ_CABMFG010000018.1"/>
</dbReference>
<dbReference type="InterPro" id="IPR043519">
    <property type="entry name" value="NT_sf"/>
</dbReference>
<dbReference type="SUPFAM" id="SSF81301">
    <property type="entry name" value="Nucleotidyltransferase"/>
    <property type="match status" value="1"/>
</dbReference>
<reference evidence="2 3" key="1">
    <citation type="submission" date="2018-08" db="EMBL/GenBank/DDBJ databases">
        <title>A genome reference for cultivated species of the human gut microbiota.</title>
        <authorList>
            <person name="Zou Y."/>
            <person name="Xue W."/>
            <person name="Luo G."/>
        </authorList>
    </citation>
    <scope>NUCLEOTIDE SEQUENCE [LARGE SCALE GENOMIC DNA]</scope>
    <source>
        <strain evidence="2 3">OF03-9BH</strain>
    </source>
</reference>
<gene>
    <name evidence="2" type="ORF">DXA68_12455</name>
</gene>
<dbReference type="Pfam" id="PF01909">
    <property type="entry name" value="NTP_transf_2"/>
    <property type="match status" value="1"/>
</dbReference>
<comment type="caution">
    <text evidence="2">The sequence shown here is derived from an EMBL/GenBank/DDBJ whole genome shotgun (WGS) entry which is preliminary data.</text>
</comment>
<proteinExistence type="predicted"/>
<dbReference type="InterPro" id="IPR002934">
    <property type="entry name" value="Polymerase_NTP_transf_dom"/>
</dbReference>
<dbReference type="Proteomes" id="UP000286075">
    <property type="component" value="Unassembled WGS sequence"/>
</dbReference>